<feature type="region of interest" description="Disordered" evidence="1">
    <location>
        <begin position="1"/>
        <end position="20"/>
    </location>
</feature>
<evidence type="ECO:0000313" key="2">
    <source>
        <dbReference type="EMBL" id="MEB4590491.1"/>
    </source>
</evidence>
<name>A0ABU6CUI9_9GAMM</name>
<evidence type="ECO:0000256" key="1">
    <source>
        <dbReference type="SAM" id="MobiDB-lite"/>
    </source>
</evidence>
<evidence type="ECO:0000313" key="3">
    <source>
        <dbReference type="Proteomes" id="UP001308005"/>
    </source>
</evidence>
<reference evidence="3" key="1">
    <citation type="submission" date="2023-07" db="EMBL/GenBank/DDBJ databases">
        <title>The carbon used by Thiothrix.</title>
        <authorList>
            <person name="Chen L."/>
        </authorList>
    </citation>
    <scope>NUCLEOTIDE SEQUENCE [LARGE SCALE GENOMIC DNA]</scope>
</reference>
<accession>A0ABU6CUI9</accession>
<dbReference type="Proteomes" id="UP001308005">
    <property type="component" value="Unassembled WGS sequence"/>
</dbReference>
<dbReference type="RefSeq" id="WP_324693824.1">
    <property type="nucleotide sequence ID" value="NZ_JAYMYJ010000045.1"/>
</dbReference>
<proteinExistence type="predicted"/>
<organism evidence="2 3">
    <name type="scientific">Candidatus Thiothrix phosphatis</name>
    <dbReference type="NCBI Taxonomy" id="3112415"/>
    <lineage>
        <taxon>Bacteria</taxon>
        <taxon>Pseudomonadati</taxon>
        <taxon>Pseudomonadota</taxon>
        <taxon>Gammaproteobacteria</taxon>
        <taxon>Thiotrichales</taxon>
        <taxon>Thiotrichaceae</taxon>
        <taxon>Thiothrix</taxon>
    </lineage>
</organism>
<dbReference type="EMBL" id="JAYMYJ010000045">
    <property type="protein sequence ID" value="MEB4590491.1"/>
    <property type="molecule type" value="Genomic_DNA"/>
</dbReference>
<protein>
    <submittedName>
        <fullName evidence="2">Uncharacterized protein</fullName>
    </submittedName>
</protein>
<sequence>MTKAKQSPQLEGASLPDAPDEVGQVVFTTGIAGDGFSFSPGIHYPLSAMPFSAAEMERLVDGGLAKLV</sequence>
<gene>
    <name evidence="2" type="ORF">VSS37_05830</name>
</gene>
<keyword evidence="3" id="KW-1185">Reference proteome</keyword>
<comment type="caution">
    <text evidence="2">The sequence shown here is derived from an EMBL/GenBank/DDBJ whole genome shotgun (WGS) entry which is preliminary data.</text>
</comment>